<evidence type="ECO:0000256" key="4">
    <source>
        <dbReference type="ARBA" id="ARBA00022989"/>
    </source>
</evidence>
<keyword evidence="2 9" id="KW-0812">Transmembrane</keyword>
<feature type="transmembrane region" description="Helical" evidence="9">
    <location>
        <begin position="57"/>
        <end position="78"/>
    </location>
</feature>
<feature type="region of interest" description="Disordered" evidence="8">
    <location>
        <begin position="21"/>
        <end position="45"/>
    </location>
</feature>
<dbReference type="InterPro" id="IPR018938">
    <property type="entry name" value="Glycophorin_CS"/>
</dbReference>
<gene>
    <name evidence="12" type="primary">GYPA</name>
</gene>
<accession>A0A6P3QGF9</accession>
<dbReference type="CTD" id="2993"/>
<feature type="compositionally biased region" description="Low complexity" evidence="8">
    <location>
        <begin position="21"/>
        <end position="35"/>
    </location>
</feature>
<proteinExistence type="predicted"/>
<evidence type="ECO:0000256" key="8">
    <source>
        <dbReference type="SAM" id="MobiDB-lite"/>
    </source>
</evidence>
<dbReference type="GO" id="GO:0005886">
    <property type="term" value="C:plasma membrane"/>
    <property type="evidence" value="ECO:0007669"/>
    <property type="project" value="TreeGrafter"/>
</dbReference>
<dbReference type="PANTHER" id="PTHR13813">
    <property type="entry name" value="GLYCOPHORIN"/>
    <property type="match status" value="1"/>
</dbReference>
<evidence type="ECO:0000256" key="7">
    <source>
        <dbReference type="ARBA" id="ARBA00039521"/>
    </source>
</evidence>
<evidence type="ECO:0000313" key="11">
    <source>
        <dbReference type="Proteomes" id="UP000515202"/>
    </source>
</evidence>
<evidence type="ECO:0000256" key="10">
    <source>
        <dbReference type="SAM" id="SignalP"/>
    </source>
</evidence>
<evidence type="ECO:0000256" key="6">
    <source>
        <dbReference type="ARBA" id="ARBA00023180"/>
    </source>
</evidence>
<feature type="chain" id="PRO_5027670570" description="Glycophorin-A" evidence="10">
    <location>
        <begin position="21"/>
        <end position="111"/>
    </location>
</feature>
<protein>
    <recommendedName>
        <fullName evidence="7">Glycophorin-A</fullName>
    </recommendedName>
</protein>
<reference evidence="12" key="1">
    <citation type="submission" date="2025-08" db="UniProtKB">
        <authorList>
            <consortium name="RefSeq"/>
        </authorList>
    </citation>
    <scope>IDENTIFICATION</scope>
    <source>
        <tissue evidence="12">Kidney</tissue>
    </source>
</reference>
<keyword evidence="6" id="KW-0325">Glycoprotein</keyword>
<evidence type="ECO:0000256" key="5">
    <source>
        <dbReference type="ARBA" id="ARBA00023136"/>
    </source>
</evidence>
<dbReference type="PANTHER" id="PTHR13813:SF3">
    <property type="entry name" value="GLYCOPHORIN-A"/>
    <property type="match status" value="1"/>
</dbReference>
<organism evidence="11 12">
    <name type="scientific">Pteropus vampyrus</name>
    <name type="common">Large flying fox</name>
    <dbReference type="NCBI Taxonomy" id="132908"/>
    <lineage>
        <taxon>Eukaryota</taxon>
        <taxon>Metazoa</taxon>
        <taxon>Chordata</taxon>
        <taxon>Craniata</taxon>
        <taxon>Vertebrata</taxon>
        <taxon>Euteleostomi</taxon>
        <taxon>Mammalia</taxon>
        <taxon>Eutheria</taxon>
        <taxon>Laurasiatheria</taxon>
        <taxon>Chiroptera</taxon>
        <taxon>Yinpterochiroptera</taxon>
        <taxon>Pteropodoidea</taxon>
        <taxon>Pteropodidae</taxon>
        <taxon>Pteropodinae</taxon>
        <taxon>Pteropus</taxon>
    </lineage>
</organism>
<dbReference type="KEGG" id="pvp:105291591"/>
<dbReference type="GeneID" id="105291591"/>
<dbReference type="OrthoDB" id="9629573at2759"/>
<dbReference type="AlphaFoldDB" id="A0A6P3QGF9"/>
<feature type="signal peptide" evidence="10">
    <location>
        <begin position="1"/>
        <end position="20"/>
    </location>
</feature>
<dbReference type="Gene3D" id="1.20.5.70">
    <property type="match status" value="1"/>
</dbReference>
<evidence type="ECO:0000256" key="3">
    <source>
        <dbReference type="ARBA" id="ARBA00022981"/>
    </source>
</evidence>
<sequence>MYEKVIIGVLLLGCISTTTAESSDTTQSSSVSASSKNETLGTRGQQFAHTFSQPVTIVIIFGVMAGIIGTILLVSYGIGRLQKKTLLQEQPPFSNDEGPPLSSVETGNPEM</sequence>
<keyword evidence="3" id="KW-0730">Sialic acid</keyword>
<dbReference type="RefSeq" id="XP_011357764.1">
    <property type="nucleotide sequence ID" value="XM_011359462.2"/>
</dbReference>
<keyword evidence="11" id="KW-1185">Reference proteome</keyword>
<evidence type="ECO:0000256" key="1">
    <source>
        <dbReference type="ARBA" id="ARBA00004167"/>
    </source>
</evidence>
<dbReference type="InterPro" id="IPR001195">
    <property type="entry name" value="Glycophorin"/>
</dbReference>
<dbReference type="Pfam" id="PF01102">
    <property type="entry name" value="Glycophorin_A"/>
    <property type="match status" value="1"/>
</dbReference>
<keyword evidence="4 9" id="KW-1133">Transmembrane helix</keyword>
<keyword evidence="10" id="KW-0732">Signal</keyword>
<name>A0A6P3QGF9_PTEVA</name>
<comment type="subcellular location">
    <subcellularLocation>
        <location evidence="1">Membrane</location>
        <topology evidence="1">Single-pass membrane protein</topology>
    </subcellularLocation>
</comment>
<evidence type="ECO:0000256" key="9">
    <source>
        <dbReference type="SAM" id="Phobius"/>
    </source>
</evidence>
<keyword evidence="5 9" id="KW-0472">Membrane</keyword>
<dbReference type="PROSITE" id="PS00312">
    <property type="entry name" value="GLYCOPHORIN_A"/>
    <property type="match status" value="1"/>
</dbReference>
<evidence type="ECO:0000256" key="2">
    <source>
        <dbReference type="ARBA" id="ARBA00022692"/>
    </source>
</evidence>
<feature type="region of interest" description="Disordered" evidence="8">
    <location>
        <begin position="89"/>
        <end position="111"/>
    </location>
</feature>
<feature type="compositionally biased region" description="Polar residues" evidence="8">
    <location>
        <begin position="36"/>
        <end position="45"/>
    </location>
</feature>
<dbReference type="Proteomes" id="UP000515202">
    <property type="component" value="Unplaced"/>
</dbReference>
<evidence type="ECO:0000313" key="12">
    <source>
        <dbReference type="RefSeq" id="XP_011357764.1"/>
    </source>
</evidence>
<dbReference type="InterPro" id="IPR049535">
    <property type="entry name" value="GYPA_B"/>
</dbReference>